<dbReference type="Proteomes" id="UP000279833">
    <property type="component" value="Unassembled WGS sequence"/>
</dbReference>
<evidence type="ECO:0000313" key="1">
    <source>
        <dbReference type="EMBL" id="VDP60289.1"/>
    </source>
</evidence>
<accession>A0A183KLE2</accession>
<name>A0A183KLE2_9TREM</name>
<sequence>MFSSLYWSINSLRHLSRENVLSSRIRANNPLCRPLANVLNR</sequence>
<protein>
    <submittedName>
        <fullName evidence="1 3">Uncharacterized protein</fullName>
    </submittedName>
</protein>
<dbReference type="AlphaFoldDB" id="A0A183KLE2"/>
<reference evidence="3" key="1">
    <citation type="submission" date="2016-06" db="UniProtKB">
        <authorList>
            <consortium name="WormBaseParasite"/>
        </authorList>
    </citation>
    <scope>IDENTIFICATION</scope>
</reference>
<dbReference type="WBParaSite" id="SCUD_0001585901-mRNA-1">
    <property type="protein sequence ID" value="SCUD_0001585901-mRNA-1"/>
    <property type="gene ID" value="SCUD_0001585901"/>
</dbReference>
<organism evidence="3">
    <name type="scientific">Schistosoma curassoni</name>
    <dbReference type="NCBI Taxonomy" id="6186"/>
    <lineage>
        <taxon>Eukaryota</taxon>
        <taxon>Metazoa</taxon>
        <taxon>Spiralia</taxon>
        <taxon>Lophotrochozoa</taxon>
        <taxon>Platyhelminthes</taxon>
        <taxon>Trematoda</taxon>
        <taxon>Digenea</taxon>
        <taxon>Strigeidida</taxon>
        <taxon>Schistosomatoidea</taxon>
        <taxon>Schistosomatidae</taxon>
        <taxon>Schistosoma</taxon>
    </lineage>
</organism>
<gene>
    <name evidence="1" type="ORF">SCUD_LOCUS15856</name>
</gene>
<evidence type="ECO:0000313" key="3">
    <source>
        <dbReference type="WBParaSite" id="SCUD_0001585901-mRNA-1"/>
    </source>
</evidence>
<dbReference type="EMBL" id="UZAK01038069">
    <property type="protein sequence ID" value="VDP60289.1"/>
    <property type="molecule type" value="Genomic_DNA"/>
</dbReference>
<evidence type="ECO:0000313" key="2">
    <source>
        <dbReference type="Proteomes" id="UP000279833"/>
    </source>
</evidence>
<reference evidence="1 2" key="2">
    <citation type="submission" date="2018-11" db="EMBL/GenBank/DDBJ databases">
        <authorList>
            <consortium name="Pathogen Informatics"/>
        </authorList>
    </citation>
    <scope>NUCLEOTIDE SEQUENCE [LARGE SCALE GENOMIC DNA]</scope>
    <source>
        <strain evidence="1">Dakar</strain>
        <strain evidence="2">Dakar, Senegal</strain>
    </source>
</reference>
<proteinExistence type="predicted"/>
<keyword evidence="2" id="KW-1185">Reference proteome</keyword>